<comment type="caution">
    <text evidence="1">The sequence shown here is derived from an EMBL/GenBank/DDBJ whole genome shotgun (WGS) entry which is preliminary data.</text>
</comment>
<accession>A0A0L8VAR1</accession>
<dbReference type="EMBL" id="LGIA01000146">
    <property type="protein sequence ID" value="KOH45267.1"/>
    <property type="molecule type" value="Genomic_DNA"/>
</dbReference>
<reference evidence="2" key="1">
    <citation type="submission" date="2015-07" db="EMBL/GenBank/DDBJ databases">
        <title>Genome sequencing of Sunxiuqinia dokdonensis strain SK.</title>
        <authorList>
            <person name="Ahn S."/>
            <person name="Kim B.-C."/>
        </authorList>
    </citation>
    <scope>NUCLEOTIDE SEQUENCE [LARGE SCALE GENOMIC DNA]</scope>
    <source>
        <strain evidence="2">SK</strain>
    </source>
</reference>
<dbReference type="InterPro" id="IPR019861">
    <property type="entry name" value="PorP/SprF_Bacteroidetes"/>
</dbReference>
<dbReference type="Pfam" id="PF11751">
    <property type="entry name" value="PorP_SprF"/>
    <property type="match status" value="1"/>
</dbReference>
<keyword evidence="2" id="KW-1185">Reference proteome</keyword>
<dbReference type="AlphaFoldDB" id="A0A0L8VAR1"/>
<evidence type="ECO:0008006" key="3">
    <source>
        <dbReference type="Google" id="ProtNLM"/>
    </source>
</evidence>
<proteinExistence type="predicted"/>
<gene>
    <name evidence="1" type="ORF">NC99_18750</name>
</gene>
<name>A0A0L8VAR1_9BACT</name>
<evidence type="ECO:0000313" key="1">
    <source>
        <dbReference type="EMBL" id="KOH45267.1"/>
    </source>
</evidence>
<sequence>MFYTQTIDDGDNMMRIFTFLYLCVAFVFFQINKASAQQDPMYTQYMNNILSVNPAYAGSGDALSMMVMSRNQWVSIEGAPATQSFIIHTPITKHHMGLGFSLLKDQLGPISQTGAYVDYSYSIDFAHGRYLSFGLKGGVNFFEAGLSKLETVDSNDPVFASDINRNFLPNVGIGLYFNSERFMTGLSIPKLIQNQINSNDFSSEYVSKENIHLFFMAGYVFDVNRILKFKPYFLTKYSQNSPLAVDLTAQFLFYERLWLGAMYRVGDAVGAMFQIQISNQLKVGYAYDVTATELGSYNNGTHEILVSYDFDFGRDKVRSPRYF</sequence>
<dbReference type="STRING" id="1409788.NC99_18750"/>
<protein>
    <recommendedName>
        <fullName evidence="3">Bacteroidetes-specific membrane protein</fullName>
    </recommendedName>
</protein>
<organism evidence="1 2">
    <name type="scientific">Sunxiuqinia dokdonensis</name>
    <dbReference type="NCBI Taxonomy" id="1409788"/>
    <lineage>
        <taxon>Bacteria</taxon>
        <taxon>Pseudomonadati</taxon>
        <taxon>Bacteroidota</taxon>
        <taxon>Bacteroidia</taxon>
        <taxon>Marinilabiliales</taxon>
        <taxon>Prolixibacteraceae</taxon>
        <taxon>Sunxiuqinia</taxon>
    </lineage>
</organism>
<dbReference type="NCBIfam" id="TIGR03519">
    <property type="entry name" value="T9SS_PorP_fam"/>
    <property type="match status" value="1"/>
</dbReference>
<evidence type="ECO:0000313" key="2">
    <source>
        <dbReference type="Proteomes" id="UP000036958"/>
    </source>
</evidence>
<dbReference type="Proteomes" id="UP000036958">
    <property type="component" value="Unassembled WGS sequence"/>
</dbReference>